<keyword evidence="3" id="KW-1185">Reference proteome</keyword>
<feature type="region of interest" description="Disordered" evidence="1">
    <location>
        <begin position="37"/>
        <end position="56"/>
    </location>
</feature>
<gene>
    <name evidence="2" type="ORF">GCM10007874_00640</name>
</gene>
<evidence type="ECO:0000313" key="3">
    <source>
        <dbReference type="Proteomes" id="UP001156882"/>
    </source>
</evidence>
<organism evidence="2 3">
    <name type="scientific">Labrys miyagiensis</name>
    <dbReference type="NCBI Taxonomy" id="346912"/>
    <lineage>
        <taxon>Bacteria</taxon>
        <taxon>Pseudomonadati</taxon>
        <taxon>Pseudomonadota</taxon>
        <taxon>Alphaproteobacteria</taxon>
        <taxon>Hyphomicrobiales</taxon>
        <taxon>Xanthobacteraceae</taxon>
        <taxon>Labrys</taxon>
    </lineage>
</organism>
<reference evidence="3" key="1">
    <citation type="journal article" date="2019" name="Int. J. Syst. Evol. Microbiol.">
        <title>The Global Catalogue of Microorganisms (GCM) 10K type strain sequencing project: providing services to taxonomists for standard genome sequencing and annotation.</title>
        <authorList>
            <consortium name="The Broad Institute Genomics Platform"/>
            <consortium name="The Broad Institute Genome Sequencing Center for Infectious Disease"/>
            <person name="Wu L."/>
            <person name="Ma J."/>
        </authorList>
    </citation>
    <scope>NUCLEOTIDE SEQUENCE [LARGE SCALE GENOMIC DNA]</scope>
    <source>
        <strain evidence="3">NBRC 101365</strain>
    </source>
</reference>
<sequence>MARDRRQRPASRWQPGRQARECGFQGVKTQGTVAAQEGNQPLNKEASPAPQSPFSEAAKDDSLEVAYFSGIIWPRISPPLFWSVWTLK</sequence>
<proteinExistence type="predicted"/>
<name>A0ABQ6CA22_9HYPH</name>
<evidence type="ECO:0000256" key="1">
    <source>
        <dbReference type="SAM" id="MobiDB-lite"/>
    </source>
</evidence>
<feature type="region of interest" description="Disordered" evidence="1">
    <location>
        <begin position="1"/>
        <end position="24"/>
    </location>
</feature>
<dbReference type="EMBL" id="BSPC01000004">
    <property type="protein sequence ID" value="GLS17049.1"/>
    <property type="molecule type" value="Genomic_DNA"/>
</dbReference>
<protein>
    <submittedName>
        <fullName evidence="2">Uncharacterized protein</fullName>
    </submittedName>
</protein>
<comment type="caution">
    <text evidence="2">The sequence shown here is derived from an EMBL/GenBank/DDBJ whole genome shotgun (WGS) entry which is preliminary data.</text>
</comment>
<evidence type="ECO:0000313" key="2">
    <source>
        <dbReference type="EMBL" id="GLS17049.1"/>
    </source>
</evidence>
<accession>A0ABQ6CA22</accession>
<dbReference type="Proteomes" id="UP001156882">
    <property type="component" value="Unassembled WGS sequence"/>
</dbReference>